<keyword evidence="13" id="KW-1185">Reference proteome</keyword>
<evidence type="ECO:0000256" key="1">
    <source>
        <dbReference type="ARBA" id="ARBA00000822"/>
    </source>
</evidence>
<evidence type="ECO:0000313" key="13">
    <source>
        <dbReference type="Proteomes" id="UP000521872"/>
    </source>
</evidence>
<dbReference type="GO" id="GO:0000272">
    <property type="term" value="P:polysaccharide catabolic process"/>
    <property type="evidence" value="ECO:0007669"/>
    <property type="project" value="UniProtKB-KW"/>
</dbReference>
<dbReference type="PROSITE" id="PS51257">
    <property type="entry name" value="PROKAR_LIPOPROTEIN"/>
    <property type="match status" value="1"/>
</dbReference>
<keyword evidence="6" id="KW-0624">Polysaccharide degradation</keyword>
<dbReference type="GO" id="GO:0006032">
    <property type="term" value="P:chitin catabolic process"/>
    <property type="evidence" value="ECO:0007669"/>
    <property type="project" value="UniProtKB-KW"/>
</dbReference>
<feature type="domain" description="GH18" evidence="11">
    <location>
        <begin position="111"/>
        <end position="486"/>
    </location>
</feature>
<evidence type="ECO:0000256" key="9">
    <source>
        <dbReference type="SAM" id="MobiDB-lite"/>
    </source>
</evidence>
<dbReference type="InterPro" id="IPR050314">
    <property type="entry name" value="Glycosyl_Hydrlase_18"/>
</dbReference>
<keyword evidence="10" id="KW-0732">Signal</keyword>
<dbReference type="SUPFAM" id="SSF51445">
    <property type="entry name" value="(Trans)glycosidases"/>
    <property type="match status" value="1"/>
</dbReference>
<keyword evidence="2 7" id="KW-0378">Hydrolase</keyword>
<dbReference type="PROSITE" id="PS51910">
    <property type="entry name" value="GH18_2"/>
    <property type="match status" value="1"/>
</dbReference>
<evidence type="ECO:0000256" key="6">
    <source>
        <dbReference type="ARBA" id="ARBA00023326"/>
    </source>
</evidence>
<protein>
    <recommendedName>
        <fullName evidence="11">GH18 domain-containing protein</fullName>
    </recommendedName>
</protein>
<comment type="similarity">
    <text evidence="8">Belongs to the glycosyl hydrolase 18 family.</text>
</comment>
<evidence type="ECO:0000256" key="3">
    <source>
        <dbReference type="ARBA" id="ARBA00023024"/>
    </source>
</evidence>
<evidence type="ECO:0000259" key="11">
    <source>
        <dbReference type="PROSITE" id="PS51910"/>
    </source>
</evidence>
<evidence type="ECO:0000256" key="4">
    <source>
        <dbReference type="ARBA" id="ARBA00023277"/>
    </source>
</evidence>
<dbReference type="GO" id="GO:0008843">
    <property type="term" value="F:endochitinase activity"/>
    <property type="evidence" value="ECO:0007669"/>
    <property type="project" value="UniProtKB-EC"/>
</dbReference>
<dbReference type="PANTHER" id="PTHR11177">
    <property type="entry name" value="CHITINASE"/>
    <property type="match status" value="1"/>
</dbReference>
<dbReference type="GO" id="GO:0005576">
    <property type="term" value="C:extracellular region"/>
    <property type="evidence" value="ECO:0007669"/>
    <property type="project" value="TreeGrafter"/>
</dbReference>
<dbReference type="Pfam" id="PF00704">
    <property type="entry name" value="Glyco_hydro_18"/>
    <property type="match status" value="1"/>
</dbReference>
<sequence length="486" mass="53016">MFCHKYGPLCCAAFILAVLSCGSLLCSHAKGRIFQKREEDPPVQVTLGLSADLLEYDDDSRSASSCINENMLNATTLSAHFRGDICRSSGAHTSAFENTATVAQVAQPSEMLVMAYYPDWMGDSFPPSKIDFQRFDWIDFAFAVPKADASLAWDDPVSGPTLLEELVTSAHSHNSYVKLSIGGWTGSRYFSTIVSTEKGRSKFAENILATYNKFSLDGIDIDWEYPGQEGSPGNKYNSKDTANFLLFLQKLRSTLPPSARITAAVESTPFVDNKGKPLKDLTEFAEVLDWVLIMNYDVWGSSSNPGPNAPLYDACGNSTQPDASAVGAFNAWTRANFPASKLVLGLPSYGYISSSKAQHLRTRSNKGAEDSSGFKVKNDDGDSEGQVQFRELIKQGVLVPTSDDRGYPTYAASEGFETLWDGCSETPYIRSTSSGQIITYDSPLSLGMKAAFAKKVGMLGVNVFDVHGDTDTWDLVDSVRRALDLT</sequence>
<organism evidence="12 13">
    <name type="scientific">Agrocybe pediades</name>
    <dbReference type="NCBI Taxonomy" id="84607"/>
    <lineage>
        <taxon>Eukaryota</taxon>
        <taxon>Fungi</taxon>
        <taxon>Dikarya</taxon>
        <taxon>Basidiomycota</taxon>
        <taxon>Agaricomycotina</taxon>
        <taxon>Agaricomycetes</taxon>
        <taxon>Agaricomycetidae</taxon>
        <taxon>Agaricales</taxon>
        <taxon>Agaricineae</taxon>
        <taxon>Strophariaceae</taxon>
        <taxon>Agrocybe</taxon>
    </lineage>
</organism>
<evidence type="ECO:0000256" key="10">
    <source>
        <dbReference type="SAM" id="SignalP"/>
    </source>
</evidence>
<comment type="catalytic activity">
    <reaction evidence="1">
        <text>Random endo-hydrolysis of N-acetyl-beta-D-glucosaminide (1-&gt;4)-beta-linkages in chitin and chitodextrins.</text>
        <dbReference type="EC" id="3.2.1.14"/>
    </reaction>
</comment>
<dbReference type="EMBL" id="JAACJL010000016">
    <property type="protein sequence ID" value="KAF4619309.1"/>
    <property type="molecule type" value="Genomic_DNA"/>
</dbReference>
<reference evidence="12 13" key="1">
    <citation type="submission" date="2019-12" db="EMBL/GenBank/DDBJ databases">
        <authorList>
            <person name="Floudas D."/>
            <person name="Bentzer J."/>
            <person name="Ahren D."/>
            <person name="Johansson T."/>
            <person name="Persson P."/>
            <person name="Tunlid A."/>
        </authorList>
    </citation>
    <scope>NUCLEOTIDE SEQUENCE [LARGE SCALE GENOMIC DNA]</scope>
    <source>
        <strain evidence="12 13">CBS 102.39</strain>
    </source>
</reference>
<dbReference type="InterPro" id="IPR011583">
    <property type="entry name" value="Chitinase_II/V-like_cat"/>
</dbReference>
<evidence type="ECO:0000256" key="8">
    <source>
        <dbReference type="RuleBase" id="RU004453"/>
    </source>
</evidence>
<dbReference type="SMART" id="SM00636">
    <property type="entry name" value="Glyco_18"/>
    <property type="match status" value="1"/>
</dbReference>
<gene>
    <name evidence="12" type="ORF">D9613_005331</name>
</gene>
<dbReference type="Proteomes" id="UP000521872">
    <property type="component" value="Unassembled WGS sequence"/>
</dbReference>
<dbReference type="Gene3D" id="3.20.20.80">
    <property type="entry name" value="Glycosidases"/>
    <property type="match status" value="1"/>
</dbReference>
<dbReference type="GO" id="GO:0008061">
    <property type="term" value="F:chitin binding"/>
    <property type="evidence" value="ECO:0007669"/>
    <property type="project" value="InterPro"/>
</dbReference>
<dbReference type="InterPro" id="IPR001579">
    <property type="entry name" value="Glyco_hydro_18_chit_AS"/>
</dbReference>
<dbReference type="PANTHER" id="PTHR11177:SF392">
    <property type="entry name" value="HAP41P"/>
    <property type="match status" value="1"/>
</dbReference>
<accession>A0A8H4QXE1</accession>
<evidence type="ECO:0000313" key="12">
    <source>
        <dbReference type="EMBL" id="KAF4619309.1"/>
    </source>
</evidence>
<dbReference type="InterPro" id="IPR017853">
    <property type="entry name" value="GH"/>
</dbReference>
<keyword evidence="4" id="KW-0119">Carbohydrate metabolism</keyword>
<proteinExistence type="inferred from homology"/>
<feature type="region of interest" description="Disordered" evidence="9">
    <location>
        <begin position="362"/>
        <end position="382"/>
    </location>
</feature>
<keyword evidence="3" id="KW-0146">Chitin degradation</keyword>
<evidence type="ECO:0000256" key="5">
    <source>
        <dbReference type="ARBA" id="ARBA00023295"/>
    </source>
</evidence>
<feature type="chain" id="PRO_5034485029" description="GH18 domain-containing protein" evidence="10">
    <location>
        <begin position="32"/>
        <end position="486"/>
    </location>
</feature>
<evidence type="ECO:0000256" key="7">
    <source>
        <dbReference type="RuleBase" id="RU000489"/>
    </source>
</evidence>
<comment type="caution">
    <text evidence="12">The sequence shown here is derived from an EMBL/GenBank/DDBJ whole genome shotgun (WGS) entry which is preliminary data.</text>
</comment>
<dbReference type="InterPro" id="IPR001223">
    <property type="entry name" value="Glyco_hydro18_cat"/>
</dbReference>
<dbReference type="PROSITE" id="PS01095">
    <property type="entry name" value="GH18_1"/>
    <property type="match status" value="1"/>
</dbReference>
<name>A0A8H4QXE1_9AGAR</name>
<keyword evidence="5 7" id="KW-0326">Glycosidase</keyword>
<evidence type="ECO:0000256" key="2">
    <source>
        <dbReference type="ARBA" id="ARBA00022801"/>
    </source>
</evidence>
<feature type="signal peptide" evidence="10">
    <location>
        <begin position="1"/>
        <end position="31"/>
    </location>
</feature>
<dbReference type="AlphaFoldDB" id="A0A8H4QXE1"/>